<keyword evidence="2" id="KW-1185">Reference proteome</keyword>
<proteinExistence type="predicted"/>
<dbReference type="AlphaFoldDB" id="A0A0C2XJM2"/>
<dbReference type="EMBL" id="KN824289">
    <property type="protein sequence ID" value="KIM29247.1"/>
    <property type="molecule type" value="Genomic_DNA"/>
</dbReference>
<gene>
    <name evidence="1" type="ORF">M408DRAFT_328918</name>
</gene>
<evidence type="ECO:0000313" key="2">
    <source>
        <dbReference type="Proteomes" id="UP000054097"/>
    </source>
</evidence>
<dbReference type="Proteomes" id="UP000054097">
    <property type="component" value="Unassembled WGS sequence"/>
</dbReference>
<dbReference type="HOGENOM" id="CLU_2374109_0_0_1"/>
<organism evidence="1 2">
    <name type="scientific">Serendipita vermifera MAFF 305830</name>
    <dbReference type="NCBI Taxonomy" id="933852"/>
    <lineage>
        <taxon>Eukaryota</taxon>
        <taxon>Fungi</taxon>
        <taxon>Dikarya</taxon>
        <taxon>Basidiomycota</taxon>
        <taxon>Agaricomycotina</taxon>
        <taxon>Agaricomycetes</taxon>
        <taxon>Sebacinales</taxon>
        <taxon>Serendipitaceae</taxon>
        <taxon>Serendipita</taxon>
    </lineage>
</organism>
<evidence type="ECO:0000313" key="1">
    <source>
        <dbReference type="EMBL" id="KIM29247.1"/>
    </source>
</evidence>
<reference evidence="1 2" key="1">
    <citation type="submission" date="2014-04" db="EMBL/GenBank/DDBJ databases">
        <authorList>
            <consortium name="DOE Joint Genome Institute"/>
            <person name="Kuo A."/>
            <person name="Zuccaro A."/>
            <person name="Kohler A."/>
            <person name="Nagy L.G."/>
            <person name="Floudas D."/>
            <person name="Copeland A."/>
            <person name="Barry K.W."/>
            <person name="Cichocki N."/>
            <person name="Veneault-Fourrey C."/>
            <person name="LaButti K."/>
            <person name="Lindquist E.A."/>
            <person name="Lipzen A."/>
            <person name="Lundell T."/>
            <person name="Morin E."/>
            <person name="Murat C."/>
            <person name="Sun H."/>
            <person name="Tunlid A."/>
            <person name="Henrissat B."/>
            <person name="Grigoriev I.V."/>
            <person name="Hibbett D.S."/>
            <person name="Martin F."/>
            <person name="Nordberg H.P."/>
            <person name="Cantor M.N."/>
            <person name="Hua S.X."/>
        </authorList>
    </citation>
    <scope>NUCLEOTIDE SEQUENCE [LARGE SCALE GENOMIC DNA]</scope>
    <source>
        <strain evidence="1 2">MAFF 305830</strain>
    </source>
</reference>
<accession>A0A0C2XJM2</accession>
<name>A0A0C2XJM2_SERVB</name>
<sequence length="95" mass="10734">MRPAHPSSKTDIPGCYTIREACSARSWALIASGDHRTVYTLDPGIAYDWLRPKLGHEIVEGLDVTRWDITGVFGNIASYQPFDVETQNIWWSNPN</sequence>
<protein>
    <submittedName>
        <fullName evidence="1">Uncharacterized protein</fullName>
    </submittedName>
</protein>
<reference evidence="2" key="2">
    <citation type="submission" date="2015-01" db="EMBL/GenBank/DDBJ databases">
        <title>Evolutionary Origins and Diversification of the Mycorrhizal Mutualists.</title>
        <authorList>
            <consortium name="DOE Joint Genome Institute"/>
            <consortium name="Mycorrhizal Genomics Consortium"/>
            <person name="Kohler A."/>
            <person name="Kuo A."/>
            <person name="Nagy L.G."/>
            <person name="Floudas D."/>
            <person name="Copeland A."/>
            <person name="Barry K.W."/>
            <person name="Cichocki N."/>
            <person name="Veneault-Fourrey C."/>
            <person name="LaButti K."/>
            <person name="Lindquist E.A."/>
            <person name="Lipzen A."/>
            <person name="Lundell T."/>
            <person name="Morin E."/>
            <person name="Murat C."/>
            <person name="Riley R."/>
            <person name="Ohm R."/>
            <person name="Sun H."/>
            <person name="Tunlid A."/>
            <person name="Henrissat B."/>
            <person name="Grigoriev I.V."/>
            <person name="Hibbett D.S."/>
            <person name="Martin F."/>
        </authorList>
    </citation>
    <scope>NUCLEOTIDE SEQUENCE [LARGE SCALE GENOMIC DNA]</scope>
    <source>
        <strain evidence="2">MAFF 305830</strain>
    </source>
</reference>